<dbReference type="EMBL" id="FOWQ01000004">
    <property type="protein sequence ID" value="SFP33004.1"/>
    <property type="molecule type" value="Genomic_DNA"/>
</dbReference>
<dbReference type="AlphaFoldDB" id="A0A1I5PFY6"/>
<dbReference type="RefSeq" id="WP_091110160.1">
    <property type="nucleotide sequence ID" value="NZ_FOWQ01000004.1"/>
</dbReference>
<reference evidence="2" key="1">
    <citation type="submission" date="2016-10" db="EMBL/GenBank/DDBJ databases">
        <authorList>
            <person name="Varghese N."/>
            <person name="Submissions S."/>
        </authorList>
    </citation>
    <scope>NUCLEOTIDE SEQUENCE [LARGE SCALE GENOMIC DNA]</scope>
    <source>
        <strain evidence="2">DSM 44208</strain>
    </source>
</reference>
<sequence length="138" mass="15441">MYARLATYHLRVSDLQSWLENLERLMAAPDEDPPAVGMLAELDGCRGAWFLVHADEQTYEEGIADARERLQRGETSMPDELEQMILSFWDTREQADTVRERLGDRLGQLLGSVGVTLARPPEATTLRVEGGRAVEPTG</sequence>
<accession>A0A1I5PFY6</accession>
<proteinExistence type="predicted"/>
<dbReference type="Proteomes" id="UP000198857">
    <property type="component" value="Unassembled WGS sequence"/>
</dbReference>
<evidence type="ECO:0000313" key="1">
    <source>
        <dbReference type="EMBL" id="SFP33004.1"/>
    </source>
</evidence>
<gene>
    <name evidence="1" type="ORF">SAMN05660464_2811</name>
</gene>
<dbReference type="OrthoDB" id="9811476at2"/>
<name>A0A1I5PFY6_9ACTN</name>
<dbReference type="STRING" id="1523247.SAMN05660464_2811"/>
<organism evidence="1 2">
    <name type="scientific">Geodermatophilus dictyosporus</name>
    <dbReference type="NCBI Taxonomy" id="1523247"/>
    <lineage>
        <taxon>Bacteria</taxon>
        <taxon>Bacillati</taxon>
        <taxon>Actinomycetota</taxon>
        <taxon>Actinomycetes</taxon>
        <taxon>Geodermatophilales</taxon>
        <taxon>Geodermatophilaceae</taxon>
        <taxon>Geodermatophilus</taxon>
    </lineage>
</organism>
<keyword evidence="2" id="KW-1185">Reference proteome</keyword>
<evidence type="ECO:0000313" key="2">
    <source>
        <dbReference type="Proteomes" id="UP000198857"/>
    </source>
</evidence>
<protein>
    <submittedName>
        <fullName evidence="1">Uncharacterized protein</fullName>
    </submittedName>
</protein>